<dbReference type="EMBL" id="JARKIK010000175">
    <property type="protein sequence ID" value="KAK8720843.1"/>
    <property type="molecule type" value="Genomic_DNA"/>
</dbReference>
<dbReference type="SUPFAM" id="SSF52129">
    <property type="entry name" value="Caspase-like"/>
    <property type="match status" value="1"/>
</dbReference>
<reference evidence="2 3" key="1">
    <citation type="journal article" date="2024" name="BMC Genomics">
        <title>Genome assembly of redclaw crayfish (Cherax quadricarinatus) provides insights into its immune adaptation and hypoxia tolerance.</title>
        <authorList>
            <person name="Liu Z."/>
            <person name="Zheng J."/>
            <person name="Li H."/>
            <person name="Fang K."/>
            <person name="Wang S."/>
            <person name="He J."/>
            <person name="Zhou D."/>
            <person name="Weng S."/>
            <person name="Chi M."/>
            <person name="Gu Z."/>
            <person name="He J."/>
            <person name="Li F."/>
            <person name="Wang M."/>
        </authorList>
    </citation>
    <scope>NUCLEOTIDE SEQUENCE [LARGE SCALE GENOMIC DNA]</scope>
    <source>
        <strain evidence="2">ZL_2023a</strain>
    </source>
</reference>
<keyword evidence="3" id="KW-1185">Reference proteome</keyword>
<protein>
    <recommendedName>
        <fullName evidence="1">Gp5/Type VI secretion system Vgr C-terminal trimerisation domain-containing protein</fullName>
    </recommendedName>
</protein>
<evidence type="ECO:0000259" key="1">
    <source>
        <dbReference type="Pfam" id="PF22178"/>
    </source>
</evidence>
<organism evidence="2 3">
    <name type="scientific">Cherax quadricarinatus</name>
    <name type="common">Australian red claw crayfish</name>
    <dbReference type="NCBI Taxonomy" id="27406"/>
    <lineage>
        <taxon>Eukaryota</taxon>
        <taxon>Metazoa</taxon>
        <taxon>Ecdysozoa</taxon>
        <taxon>Arthropoda</taxon>
        <taxon>Crustacea</taxon>
        <taxon>Multicrustacea</taxon>
        <taxon>Malacostraca</taxon>
        <taxon>Eumalacostraca</taxon>
        <taxon>Eucarida</taxon>
        <taxon>Decapoda</taxon>
        <taxon>Pleocyemata</taxon>
        <taxon>Astacidea</taxon>
        <taxon>Parastacoidea</taxon>
        <taxon>Parastacidae</taxon>
        <taxon>Cherax</taxon>
    </lineage>
</organism>
<dbReference type="Pfam" id="PF22178">
    <property type="entry name" value="Gp5_trimer_C"/>
    <property type="match status" value="1"/>
</dbReference>
<feature type="non-terminal residue" evidence="2">
    <location>
        <position position="236"/>
    </location>
</feature>
<dbReference type="AlphaFoldDB" id="A0AAW0VVC8"/>
<gene>
    <name evidence="2" type="ORF">OTU49_013057</name>
</gene>
<reference evidence="2" key="2">
    <citation type="submission" date="2024-01" db="EMBL/GenBank/DDBJ databases">
        <authorList>
            <person name="He J."/>
            <person name="Wang M."/>
            <person name="Zheng J."/>
            <person name="Liu Z."/>
        </authorList>
    </citation>
    <scope>NUCLEOTIDE SEQUENCE</scope>
    <source>
        <strain evidence="2">ZL_2023a</strain>
        <tissue evidence="2">Muscle</tissue>
    </source>
</reference>
<dbReference type="Proteomes" id="UP001445076">
    <property type="component" value="Unassembled WGS sequence"/>
</dbReference>
<name>A0AAW0VVC8_CHEQU</name>
<evidence type="ECO:0000313" key="3">
    <source>
        <dbReference type="Proteomes" id="UP001445076"/>
    </source>
</evidence>
<proteinExistence type="predicted"/>
<dbReference type="InterPro" id="IPR029030">
    <property type="entry name" value="Caspase-like_dom_sf"/>
</dbReference>
<dbReference type="Gene3D" id="3.40.50.1460">
    <property type="match status" value="1"/>
</dbReference>
<dbReference type="SUPFAM" id="SSF69349">
    <property type="entry name" value="Phage fibre proteins"/>
    <property type="match status" value="1"/>
</dbReference>
<dbReference type="InterPro" id="IPR054030">
    <property type="entry name" value="Gp5_Vgr_C"/>
</dbReference>
<comment type="caution">
    <text evidence="2">The sequence shown here is derived from an EMBL/GenBank/DDBJ whole genome shotgun (WGS) entry which is preliminary data.</text>
</comment>
<sequence>MASGCVSDIMVGDDMTTMVGADMTTMVGADMTTTVGDGMTTMVGADMTTTVGDGMTTMVGDDMTTMVGADMTTMVGADMTTMVGDDMTTMVTDVSTVSATSQTGQSVPVTAVAHSTPRPLPDNIQLKSDAADAQNVLISDTSDARTKGLGLPLTENRPIAAMPVSPHSPLYSMEHRPRGLAVIFVYDTFVLGGPPPRPCGSHDATICRRCFTHLGFKVPEPFRNLKKKEFLLTLEN</sequence>
<feature type="domain" description="Gp5/Type VI secretion system Vgr C-terminal trimerisation" evidence="1">
    <location>
        <begin position="14"/>
        <end position="89"/>
    </location>
</feature>
<evidence type="ECO:0000313" key="2">
    <source>
        <dbReference type="EMBL" id="KAK8720844.1"/>
    </source>
</evidence>
<dbReference type="EMBL" id="JARKIK010000175">
    <property type="protein sequence ID" value="KAK8720844.1"/>
    <property type="molecule type" value="Genomic_DNA"/>
</dbReference>
<accession>A0AAW0VVC8</accession>